<dbReference type="OrthoDB" id="7854651at2"/>
<protein>
    <submittedName>
        <fullName evidence="1">Uncharacterized protein</fullName>
    </submittedName>
</protein>
<comment type="caution">
    <text evidence="1">The sequence shown here is derived from an EMBL/GenBank/DDBJ whole genome shotgun (WGS) entry which is preliminary data.</text>
</comment>
<keyword evidence="2" id="KW-1185">Reference proteome</keyword>
<dbReference type="Proteomes" id="UP000030960">
    <property type="component" value="Unassembled WGS sequence"/>
</dbReference>
<accession>A0A0B3S496</accession>
<dbReference type="EMBL" id="JSUQ01000001">
    <property type="protein sequence ID" value="KHQ55082.1"/>
    <property type="molecule type" value="Genomic_DNA"/>
</dbReference>
<reference evidence="1 2" key="1">
    <citation type="submission" date="2014-10" db="EMBL/GenBank/DDBJ databases">
        <title>Genome sequence of Ponticoccus sp. strain UMTAT08 isolated from clonal culture of toxic dinoflagellate Alexandrium tamiyavanichii.</title>
        <authorList>
            <person name="Gan H.Y."/>
            <person name="Muhd D.-D."/>
            <person name="Mohd Noor M.E."/>
            <person name="Yeong Y.S."/>
            <person name="Usup G."/>
        </authorList>
    </citation>
    <scope>NUCLEOTIDE SEQUENCE [LARGE SCALE GENOMIC DNA]</scope>
    <source>
        <strain evidence="1 2">UMTAT08</strain>
    </source>
</reference>
<evidence type="ECO:0000313" key="1">
    <source>
        <dbReference type="EMBL" id="KHQ55082.1"/>
    </source>
</evidence>
<dbReference type="AlphaFoldDB" id="A0A0B3S496"/>
<proteinExistence type="predicted"/>
<gene>
    <name evidence="1" type="ORF">OA50_00116</name>
</gene>
<evidence type="ECO:0000313" key="2">
    <source>
        <dbReference type="Proteomes" id="UP000030960"/>
    </source>
</evidence>
<sequence length="219" mass="23921">MDLKLVVILVVLGLFAAAIVAIHRANRPSPQRLPAAPPPEGPSLDEQIAGLARAGLHLSPGVTRADIIDFGPEETYRGDPWRLLLLTYSIRVDRPPHPPFCPRACLLQTDGFDSLQDYAEAVAELSRVAEVPCEVTVSDDLHLRFAETDLNLAPRIGTGQVDRDILRMILTALTDRMPGDSGLFALDNFPQIAVFHLERAGFDRIDALAPDLLSADPLH</sequence>
<organism evidence="1 2">
    <name type="scientific">Mameliella alba</name>
    <dbReference type="NCBI Taxonomy" id="561184"/>
    <lineage>
        <taxon>Bacteria</taxon>
        <taxon>Pseudomonadati</taxon>
        <taxon>Pseudomonadota</taxon>
        <taxon>Alphaproteobacteria</taxon>
        <taxon>Rhodobacterales</taxon>
        <taxon>Roseobacteraceae</taxon>
        <taxon>Mameliella</taxon>
    </lineage>
</organism>
<name>A0A0B3S496_9RHOB</name>
<dbReference type="RefSeq" id="WP_043136053.1">
    <property type="nucleotide sequence ID" value="NZ_JSUQ01000001.1"/>
</dbReference>
<dbReference type="STRING" id="561184.SAMN05216376_103120"/>